<accession>A0A101LX49</accession>
<proteinExistence type="predicted"/>
<comment type="caution">
    <text evidence="1">The sequence shown here is derived from an EMBL/GenBank/DDBJ whole genome shotgun (WGS) entry which is preliminary data.</text>
</comment>
<protein>
    <submittedName>
        <fullName evidence="1">Uncharacterized protein</fullName>
    </submittedName>
</protein>
<name>A0A101LX49_PICGL</name>
<dbReference type="AlphaFoldDB" id="A0A101LX49"/>
<keyword evidence="1" id="KW-0496">Mitochondrion</keyword>
<gene>
    <name evidence="1" type="ORF">ABT39_MTgene5996</name>
</gene>
<sequence length="100" mass="11298">MHLLPMPGDLDNSGAGAHSYSAHGSRHILSSAWWHLSTALPGDGHFLNRADTLLHTAYYTWVHMLLFYFRSFTETRLHTCIPPSDHSHDTHRTLQHPDGA</sequence>
<geneLocation type="mitochondrion" evidence="1"/>
<reference evidence="1" key="1">
    <citation type="journal article" date="2015" name="Genome Biol. Evol.">
        <title>Organellar Genomes of White Spruce (Picea glauca): Assembly and Annotation.</title>
        <authorList>
            <person name="Jackman S.D."/>
            <person name="Warren R.L."/>
            <person name="Gibb E.A."/>
            <person name="Vandervalk B.P."/>
            <person name="Mohamadi H."/>
            <person name="Chu J."/>
            <person name="Raymond A."/>
            <person name="Pleasance S."/>
            <person name="Coope R."/>
            <person name="Wildung M.R."/>
            <person name="Ritland C.E."/>
            <person name="Bousquet J."/>
            <person name="Jones S.J."/>
            <person name="Bohlmann J."/>
            <person name="Birol I."/>
        </authorList>
    </citation>
    <scope>NUCLEOTIDE SEQUENCE [LARGE SCALE GENOMIC DNA]</scope>
    <source>
        <tissue evidence="1">Flushing bud</tissue>
    </source>
</reference>
<dbReference type="EMBL" id="LKAM01000008">
    <property type="protein sequence ID" value="KUM46992.1"/>
    <property type="molecule type" value="Genomic_DNA"/>
</dbReference>
<evidence type="ECO:0000313" key="1">
    <source>
        <dbReference type="EMBL" id="KUM46992.1"/>
    </source>
</evidence>
<organism evidence="1">
    <name type="scientific">Picea glauca</name>
    <name type="common">White spruce</name>
    <name type="synonym">Pinus glauca</name>
    <dbReference type="NCBI Taxonomy" id="3330"/>
    <lineage>
        <taxon>Eukaryota</taxon>
        <taxon>Viridiplantae</taxon>
        <taxon>Streptophyta</taxon>
        <taxon>Embryophyta</taxon>
        <taxon>Tracheophyta</taxon>
        <taxon>Spermatophyta</taxon>
        <taxon>Pinopsida</taxon>
        <taxon>Pinidae</taxon>
        <taxon>Conifers I</taxon>
        <taxon>Pinales</taxon>
        <taxon>Pinaceae</taxon>
        <taxon>Picea</taxon>
    </lineage>
</organism>